<sequence length="288" mass="33073">MHLNRQSALAESTLQELFYKNMSSPENARPKIVLALLFYHMNGLDEGLKGLRELQERLGRHIRIRICPDQLILEHFNVTELACKAGIDDWISLENAEKLKEKMDYFYIPVLPFSTVSDLLSFNDRQRPIRLLLWALMSGKRVCAYTAGADPFHLIWKEAGLDNGTPFLKHEMKKQLERLRGIGIQLFKNNAQLQTYFKPAALRKEKEIITAETIKKHGEAGNRLIEVGQGAIITPLARDVAKERQIEIYRKSARRAVLGDEHKANFDEGVPQPPLQSSRFQSHRENHP</sequence>
<keyword evidence="3" id="KW-1185">Reference proteome</keyword>
<organism evidence="2 3">
    <name type="scientific">Siminovitchia acidinfaciens</name>
    <dbReference type="NCBI Taxonomy" id="2321395"/>
    <lineage>
        <taxon>Bacteria</taxon>
        <taxon>Bacillati</taxon>
        <taxon>Bacillota</taxon>
        <taxon>Bacilli</taxon>
        <taxon>Bacillales</taxon>
        <taxon>Bacillaceae</taxon>
        <taxon>Siminovitchia</taxon>
    </lineage>
</organism>
<dbReference type="AlphaFoldDB" id="A0A429Y5C3"/>
<dbReference type="EMBL" id="QYTV02000002">
    <property type="protein sequence ID" value="RST76509.1"/>
    <property type="molecule type" value="Genomic_DNA"/>
</dbReference>
<evidence type="ECO:0000313" key="3">
    <source>
        <dbReference type="Proteomes" id="UP000287156"/>
    </source>
</evidence>
<dbReference type="Proteomes" id="UP000287156">
    <property type="component" value="Unassembled WGS sequence"/>
</dbReference>
<protein>
    <recommendedName>
        <fullName evidence="4">Ethanolamine utilization protein</fullName>
    </recommendedName>
</protein>
<gene>
    <name evidence="2" type="ORF">D4T97_007045</name>
</gene>
<proteinExistence type="predicted"/>
<name>A0A429Y5C3_9BACI</name>
<reference evidence="2" key="1">
    <citation type="submission" date="2018-12" db="EMBL/GenBank/DDBJ databases">
        <authorList>
            <person name="Sun L."/>
            <person name="Chen Z."/>
        </authorList>
    </citation>
    <scope>NUCLEOTIDE SEQUENCE [LARGE SCALE GENOMIC DNA]</scope>
    <source>
        <strain evidence="2">3-2-2</strain>
    </source>
</reference>
<dbReference type="OrthoDB" id="212879at2"/>
<dbReference type="RefSeq" id="WP_126049077.1">
    <property type="nucleotide sequence ID" value="NZ_QYTV02000002.1"/>
</dbReference>
<evidence type="ECO:0000313" key="2">
    <source>
        <dbReference type="EMBL" id="RST76509.1"/>
    </source>
</evidence>
<feature type="region of interest" description="Disordered" evidence="1">
    <location>
        <begin position="260"/>
        <end position="288"/>
    </location>
</feature>
<evidence type="ECO:0008006" key="4">
    <source>
        <dbReference type="Google" id="ProtNLM"/>
    </source>
</evidence>
<accession>A0A429Y5C3</accession>
<comment type="caution">
    <text evidence="2">The sequence shown here is derived from an EMBL/GenBank/DDBJ whole genome shotgun (WGS) entry which is preliminary data.</text>
</comment>
<evidence type="ECO:0000256" key="1">
    <source>
        <dbReference type="SAM" id="MobiDB-lite"/>
    </source>
</evidence>